<dbReference type="AlphaFoldDB" id="A0AAV3NMK3"/>
<evidence type="ECO:0000256" key="10">
    <source>
        <dbReference type="SAM" id="Phobius"/>
    </source>
</evidence>
<evidence type="ECO:0000256" key="6">
    <source>
        <dbReference type="ARBA" id="ARBA00023136"/>
    </source>
</evidence>
<keyword evidence="8" id="KW-0112">Calmodulin-binding</keyword>
<dbReference type="Proteomes" id="UP001454036">
    <property type="component" value="Unassembled WGS sequence"/>
</dbReference>
<evidence type="ECO:0000313" key="11">
    <source>
        <dbReference type="EMBL" id="GAA0140545.1"/>
    </source>
</evidence>
<dbReference type="InterPro" id="IPR004326">
    <property type="entry name" value="Mlo"/>
</dbReference>
<reference evidence="11 12" key="1">
    <citation type="submission" date="2024-01" db="EMBL/GenBank/DDBJ databases">
        <title>The complete chloroplast genome sequence of Lithospermum erythrorhizon: insights into the phylogenetic relationship among Boraginaceae species and the maternal lineages of purple gromwells.</title>
        <authorList>
            <person name="Okada T."/>
            <person name="Watanabe K."/>
        </authorList>
    </citation>
    <scope>NUCLEOTIDE SEQUENCE [LARGE SCALE GENOMIC DNA]</scope>
</reference>
<protein>
    <recommendedName>
        <fullName evidence="8">MLO-like protein</fullName>
    </recommendedName>
</protein>
<dbReference type="PANTHER" id="PTHR31942">
    <property type="entry name" value="MLO-LIKE PROTEIN 1"/>
    <property type="match status" value="1"/>
</dbReference>
<keyword evidence="7 8" id="KW-0568">Pathogenesis-related protein</keyword>
<feature type="transmembrane region" description="Helical" evidence="10">
    <location>
        <begin position="251"/>
        <end position="274"/>
    </location>
</feature>
<evidence type="ECO:0000313" key="12">
    <source>
        <dbReference type="Proteomes" id="UP001454036"/>
    </source>
</evidence>
<feature type="transmembrane region" description="Helical" evidence="10">
    <location>
        <begin position="130"/>
        <end position="152"/>
    </location>
</feature>
<gene>
    <name evidence="8" type="primary">MLO</name>
    <name evidence="11" type="ORF">LIER_01866</name>
</gene>
<keyword evidence="5 8" id="KW-1133">Transmembrane helix</keyword>
<evidence type="ECO:0000256" key="5">
    <source>
        <dbReference type="ARBA" id="ARBA00022989"/>
    </source>
</evidence>
<comment type="domain">
    <text evidence="8">The C-terminus contains a calmodulin-binding domain, which binds calmodulin in a calcium-dependent fashion.</text>
</comment>
<comment type="function">
    <text evidence="8">May be involved in modulation of pathogen defense and leaf cell death.</text>
</comment>
<feature type="transmembrane region" description="Helical" evidence="10">
    <location>
        <begin position="64"/>
        <end position="83"/>
    </location>
</feature>
<dbReference type="GO" id="GO:0005516">
    <property type="term" value="F:calmodulin binding"/>
    <property type="evidence" value="ECO:0007669"/>
    <property type="project" value="UniProtKB-KW"/>
</dbReference>
<evidence type="ECO:0000256" key="4">
    <source>
        <dbReference type="ARBA" id="ARBA00022821"/>
    </source>
</evidence>
<dbReference type="PANTHER" id="PTHR31942:SF72">
    <property type="entry name" value="MLO-LIKE PROTEIN"/>
    <property type="match status" value="1"/>
</dbReference>
<evidence type="ECO:0000256" key="7">
    <source>
        <dbReference type="ARBA" id="ARBA00023265"/>
    </source>
</evidence>
<feature type="transmembrane region" description="Helical" evidence="10">
    <location>
        <begin position="20"/>
        <end position="43"/>
    </location>
</feature>
<dbReference type="GO" id="GO:0006952">
    <property type="term" value="P:defense response"/>
    <property type="evidence" value="ECO:0007669"/>
    <property type="project" value="UniProtKB-KW"/>
</dbReference>
<keyword evidence="4 8" id="KW-0611">Plant defense</keyword>
<keyword evidence="12" id="KW-1185">Reference proteome</keyword>
<feature type="transmembrane region" description="Helical" evidence="10">
    <location>
        <begin position="335"/>
        <end position="359"/>
    </location>
</feature>
<keyword evidence="6 8" id="KW-0472">Membrane</keyword>
<evidence type="ECO:0000256" key="2">
    <source>
        <dbReference type="ARBA" id="ARBA00006574"/>
    </source>
</evidence>
<organism evidence="11 12">
    <name type="scientific">Lithospermum erythrorhizon</name>
    <name type="common">Purple gromwell</name>
    <name type="synonym">Lithospermum officinale var. erythrorhizon</name>
    <dbReference type="NCBI Taxonomy" id="34254"/>
    <lineage>
        <taxon>Eukaryota</taxon>
        <taxon>Viridiplantae</taxon>
        <taxon>Streptophyta</taxon>
        <taxon>Embryophyta</taxon>
        <taxon>Tracheophyta</taxon>
        <taxon>Spermatophyta</taxon>
        <taxon>Magnoliopsida</taxon>
        <taxon>eudicotyledons</taxon>
        <taxon>Gunneridae</taxon>
        <taxon>Pentapetalae</taxon>
        <taxon>asterids</taxon>
        <taxon>lamiids</taxon>
        <taxon>Boraginales</taxon>
        <taxon>Boraginaceae</taxon>
        <taxon>Boraginoideae</taxon>
        <taxon>Lithospermeae</taxon>
        <taxon>Lithospermum</taxon>
    </lineage>
</organism>
<evidence type="ECO:0000256" key="3">
    <source>
        <dbReference type="ARBA" id="ARBA00022692"/>
    </source>
</evidence>
<feature type="region of interest" description="Disordered" evidence="9">
    <location>
        <begin position="427"/>
        <end position="453"/>
    </location>
</feature>
<name>A0AAV3NMK3_LITER</name>
<dbReference type="Pfam" id="PF03094">
    <property type="entry name" value="Mlo"/>
    <property type="match status" value="2"/>
</dbReference>
<dbReference type="GO" id="GO:0016020">
    <property type="term" value="C:membrane"/>
    <property type="evidence" value="ECO:0007669"/>
    <property type="project" value="UniProtKB-SubCell"/>
</dbReference>
<feature type="compositionally biased region" description="Polar residues" evidence="9">
    <location>
        <begin position="434"/>
        <end position="443"/>
    </location>
</feature>
<dbReference type="EMBL" id="BAABME010000193">
    <property type="protein sequence ID" value="GAA0140545.1"/>
    <property type="molecule type" value="Genomic_DNA"/>
</dbReference>
<comment type="similarity">
    <text evidence="2 8">Belongs to the MLO family.</text>
</comment>
<evidence type="ECO:0000256" key="9">
    <source>
        <dbReference type="SAM" id="MobiDB-lite"/>
    </source>
</evidence>
<keyword evidence="3 8" id="KW-0812">Transmembrane</keyword>
<sequence length="520" mass="60069">MGEAESNDQHISLESTPTWTVATVCFVLIFVSILIEHGLHLLAKYFTKRRKMALTQALDKIKSDLMLLGFLSLLLTVCEKLIANICIEKKVAQSFNPCKNMAGHEEEGSKCVQQGKMSLMSRKGVQQLQMLLFFLAFFHVMLSFLTFSLGICKMRRWGSWEAETKTLDYQFSNDPRRFRFIHQTSFGRRHLTSWSEHQYLRLPACFIRQFYGSVFKGDYLTLRHGFVMAHLSEGSNFNFQKYIRRALENDFGVVVGISLWIWMFSMLFIFFNAYVFHNYFYLPFMPLVMLLVVGTKLQSIITIMCLDSYEKSHVVIGTILVKPDDHYFWLGRPKLLLHLMHFILFQNSFQLAFFAWSWYKFGLRSCFHRTTKDIVIRLVMGLIVHILCGYVTLPLYALVTQMGSSMRNAVFPESVVTGLKRWRARAKKNAARKSQSPTRTSLGTPLDASLDDSPSLRNLDVTLSMELGHRTSKNSVEAAAERNQAPELAWKFGELAYSFKGFELGRTHSVRMGNFHMEHN</sequence>
<comment type="caution">
    <text evidence="11">The sequence shown here is derived from an EMBL/GenBank/DDBJ whole genome shotgun (WGS) entry which is preliminary data.</text>
</comment>
<proteinExistence type="inferred from homology"/>
<evidence type="ECO:0000256" key="1">
    <source>
        <dbReference type="ARBA" id="ARBA00004141"/>
    </source>
</evidence>
<feature type="transmembrane region" description="Helical" evidence="10">
    <location>
        <begin position="374"/>
        <end position="399"/>
    </location>
</feature>
<evidence type="ECO:0000256" key="8">
    <source>
        <dbReference type="RuleBase" id="RU280816"/>
    </source>
</evidence>
<comment type="subcellular location">
    <subcellularLocation>
        <location evidence="1 8">Membrane</location>
        <topology evidence="1 8">Multi-pass membrane protein</topology>
    </subcellularLocation>
</comment>
<accession>A0AAV3NMK3</accession>